<dbReference type="RefSeq" id="WP_282199012.1">
    <property type="nucleotide sequence ID" value="NZ_BOQE01000001.1"/>
</dbReference>
<proteinExistence type="predicted"/>
<evidence type="ECO:0000313" key="1">
    <source>
        <dbReference type="EMBL" id="GIM45846.1"/>
    </source>
</evidence>
<dbReference type="NCBIfam" id="TIGR04129">
    <property type="entry name" value="CxxH_BA5709"/>
    <property type="match status" value="1"/>
</dbReference>
<dbReference type="Pfam" id="PF14116">
    <property type="entry name" value="YyzF"/>
    <property type="match status" value="1"/>
</dbReference>
<name>A0AAV4LDG3_9BACL</name>
<reference evidence="1" key="1">
    <citation type="journal article" date="2023" name="Int. J. Syst. Evol. Microbiol.">
        <title>Collibacillus ludicampi gen. nov., sp. nov., a new soil bacterium of the family Alicyclobacillaceae.</title>
        <authorList>
            <person name="Jojima T."/>
            <person name="Ioku Y."/>
            <person name="Fukuta Y."/>
            <person name="Shirasaka N."/>
            <person name="Matsumura Y."/>
            <person name="Mori M."/>
        </authorList>
    </citation>
    <scope>NUCLEOTIDE SEQUENCE</scope>
    <source>
        <strain evidence="1">TP075</strain>
    </source>
</reference>
<organism evidence="1 2">
    <name type="scientific">Collibacillus ludicampi</name>
    <dbReference type="NCBI Taxonomy" id="2771369"/>
    <lineage>
        <taxon>Bacteria</taxon>
        <taxon>Bacillati</taxon>
        <taxon>Bacillota</taxon>
        <taxon>Bacilli</taxon>
        <taxon>Bacillales</taxon>
        <taxon>Alicyclobacillaceae</taxon>
        <taxon>Collibacillus</taxon>
    </lineage>
</organism>
<evidence type="ECO:0008006" key="3">
    <source>
        <dbReference type="Google" id="ProtNLM"/>
    </source>
</evidence>
<dbReference type="Proteomes" id="UP001057291">
    <property type="component" value="Unassembled WGS sequence"/>
</dbReference>
<dbReference type="AlphaFoldDB" id="A0AAV4LDG3"/>
<accession>A0AAV4LDG3</accession>
<protein>
    <recommendedName>
        <fullName evidence="3">CxxH/CxxC protein</fullName>
    </recommendedName>
</protein>
<dbReference type="EMBL" id="BOQE01000001">
    <property type="protein sequence ID" value="GIM45846.1"/>
    <property type="molecule type" value="Genomic_DNA"/>
</dbReference>
<dbReference type="InterPro" id="IPR025626">
    <property type="entry name" value="YyzF"/>
</dbReference>
<comment type="caution">
    <text evidence="1">The sequence shown here is derived from an EMBL/GenBank/DDBJ whole genome shotgun (WGS) entry which is preliminary data.</text>
</comment>
<sequence>MFVVCAEHVEIALEDFVNEYEQSPDIYVLAETSFTAWEAPAHCEYCERPPKYLIV</sequence>
<evidence type="ECO:0000313" key="2">
    <source>
        <dbReference type="Proteomes" id="UP001057291"/>
    </source>
</evidence>
<keyword evidence="2" id="KW-1185">Reference proteome</keyword>
<gene>
    <name evidence="1" type="ORF">DNHGIG_13950</name>
</gene>